<name>A0A914HM73_GLORO</name>
<dbReference type="Proteomes" id="UP000887572">
    <property type="component" value="Unplaced"/>
</dbReference>
<evidence type="ECO:0000256" key="1">
    <source>
        <dbReference type="SAM" id="Phobius"/>
    </source>
</evidence>
<dbReference type="WBParaSite" id="Gr19_v10_g2072.t1">
    <property type="protein sequence ID" value="Gr19_v10_g2072.t1"/>
    <property type="gene ID" value="Gr19_v10_g2072"/>
</dbReference>
<dbReference type="AlphaFoldDB" id="A0A914HM73"/>
<keyword evidence="1" id="KW-0812">Transmembrane</keyword>
<accession>A0A914HM73</accession>
<sequence length="138" mass="14898">MTAWETRPDCPIYCPSPKICWEPVHYSAPQVCLPPGVDPNAFQNYISLSEANALWMFGLIFAGGLAIGLLLCLLLFTGFSSCFPSVRRRAQNSNAPGTSAQAPSLANRSIRGLVRPSEPTPPSFPLVVNARPPIDSLV</sequence>
<evidence type="ECO:0000313" key="3">
    <source>
        <dbReference type="WBParaSite" id="Gr19_v10_g2072.t1"/>
    </source>
</evidence>
<evidence type="ECO:0000313" key="2">
    <source>
        <dbReference type="Proteomes" id="UP000887572"/>
    </source>
</evidence>
<protein>
    <submittedName>
        <fullName evidence="3">Uncharacterized protein</fullName>
    </submittedName>
</protein>
<reference evidence="3" key="1">
    <citation type="submission" date="2022-11" db="UniProtKB">
        <authorList>
            <consortium name="WormBaseParasite"/>
        </authorList>
    </citation>
    <scope>IDENTIFICATION</scope>
</reference>
<feature type="transmembrane region" description="Helical" evidence="1">
    <location>
        <begin position="54"/>
        <end position="79"/>
    </location>
</feature>
<proteinExistence type="predicted"/>
<keyword evidence="2" id="KW-1185">Reference proteome</keyword>
<organism evidence="2 3">
    <name type="scientific">Globodera rostochiensis</name>
    <name type="common">Golden nematode worm</name>
    <name type="synonym">Heterodera rostochiensis</name>
    <dbReference type="NCBI Taxonomy" id="31243"/>
    <lineage>
        <taxon>Eukaryota</taxon>
        <taxon>Metazoa</taxon>
        <taxon>Ecdysozoa</taxon>
        <taxon>Nematoda</taxon>
        <taxon>Chromadorea</taxon>
        <taxon>Rhabditida</taxon>
        <taxon>Tylenchina</taxon>
        <taxon>Tylenchomorpha</taxon>
        <taxon>Tylenchoidea</taxon>
        <taxon>Heteroderidae</taxon>
        <taxon>Heteroderinae</taxon>
        <taxon>Globodera</taxon>
    </lineage>
</organism>
<keyword evidence="1" id="KW-0472">Membrane</keyword>
<keyword evidence="1" id="KW-1133">Transmembrane helix</keyword>